<protein>
    <submittedName>
        <fullName evidence="1">Uncharacterized protein</fullName>
    </submittedName>
</protein>
<sequence>RAILYCLHAYCVYKKLAILVAICIERGFPGSLMDTFKPCMRCKLMPFSLSKSTIQGYTNENNLHPLVVFTMFQTHKQRCILILTRWDDPTAQQLYLIARRAIEGIEKEQDERIVVLQTICGVNET</sequence>
<dbReference type="EMBL" id="KV921865">
    <property type="protein sequence ID" value="ORE10486.1"/>
    <property type="molecule type" value="Genomic_DNA"/>
</dbReference>
<accession>A0A1X0REQ9</accession>
<dbReference type="AlphaFoldDB" id="A0A1X0REQ9"/>
<evidence type="ECO:0000313" key="1">
    <source>
        <dbReference type="EMBL" id="ORE10486.1"/>
    </source>
</evidence>
<name>A0A1X0REQ9_RHIZD</name>
<dbReference type="VEuPathDB" id="FungiDB:BCV72DRAFT_313730"/>
<organism evidence="1">
    <name type="scientific">Rhizopus microsporus var. microsporus</name>
    <dbReference type="NCBI Taxonomy" id="86635"/>
    <lineage>
        <taxon>Eukaryota</taxon>
        <taxon>Fungi</taxon>
        <taxon>Fungi incertae sedis</taxon>
        <taxon>Mucoromycota</taxon>
        <taxon>Mucoromycotina</taxon>
        <taxon>Mucoromycetes</taxon>
        <taxon>Mucorales</taxon>
        <taxon>Mucorineae</taxon>
        <taxon>Rhizopodaceae</taxon>
        <taxon>Rhizopus</taxon>
    </lineage>
</organism>
<feature type="non-terminal residue" evidence="1">
    <location>
        <position position="1"/>
    </location>
</feature>
<reference evidence="1" key="1">
    <citation type="journal article" date="2016" name="Proc. Natl. Acad. Sci. U.S.A.">
        <title>Lipid metabolic changes in an early divergent fungus govern the establishment of a mutualistic symbiosis with endobacteria.</title>
        <authorList>
            <person name="Lastovetsky O.A."/>
            <person name="Gaspar M.L."/>
            <person name="Mondo S.J."/>
            <person name="LaButti K.M."/>
            <person name="Sandor L."/>
            <person name="Grigoriev I.V."/>
            <person name="Henry S.A."/>
            <person name="Pawlowska T.E."/>
        </authorList>
    </citation>
    <scope>NUCLEOTIDE SEQUENCE [LARGE SCALE GENOMIC DNA]</scope>
    <source>
        <strain evidence="1">ATCC 52814</strain>
    </source>
</reference>
<gene>
    <name evidence="1" type="ORF">BCV72DRAFT_313730</name>
</gene>
<proteinExistence type="predicted"/>
<dbReference type="Proteomes" id="UP000242414">
    <property type="component" value="Unassembled WGS sequence"/>
</dbReference>